<accession>A0A9P7AVQ4</accession>
<sequence length="374" mass="42024">MTASSRGSRAVASLIRSSRQPRVCTDCINHITKTSLLSHRSYSAAAAALKSDAITSHDPQIQKLPPVTATASATEYKIKSGVLLSRPPLLTKPLTSFEKAFFFYQKRLNERLVMPFTRYFYFKKDTPGDHDWKLKAKERNWQAARELGGYNPYGELGWNDELLVGDDKSETSYLIDSLVKDAQVRAVEGKDGKPIEAKDGGDGEGGVVERPLSPWTEADQKNDVRRLDRELARTLYLVVKRENGGWGLPAGELVGRENLHQVCPYCARVWIFADELKAAERVLVQTAGVNMNTWIVGHVPVGHHIVEPYVYPDTSAVRTGEKTFFMKGRIMAGQANLTDNLFGLTDFKWLTKQELQQHVGPRYFSHIKNMLADR</sequence>
<dbReference type="Gene3D" id="3.90.79.10">
    <property type="entry name" value="Nucleoside Triphosphate Pyrophosphohydrolase"/>
    <property type="match status" value="1"/>
</dbReference>
<dbReference type="InterPro" id="IPR040008">
    <property type="entry name" value="Ribosomal_mL46"/>
</dbReference>
<evidence type="ECO:0000256" key="2">
    <source>
        <dbReference type="ARBA" id="ARBA00009070"/>
    </source>
</evidence>
<dbReference type="GO" id="GO:0003735">
    <property type="term" value="F:structural constituent of ribosome"/>
    <property type="evidence" value="ECO:0007669"/>
    <property type="project" value="InterPro"/>
</dbReference>
<dbReference type="OrthoDB" id="414075at2759"/>
<feature type="domain" description="Large ribosomal subunit protein mL46 N-terminal" evidence="8">
    <location>
        <begin position="76"/>
        <end position="219"/>
    </location>
</feature>
<evidence type="ECO:0000256" key="6">
    <source>
        <dbReference type="ARBA" id="ARBA00023274"/>
    </source>
</evidence>
<keyword evidence="4" id="KW-0689">Ribosomal protein</keyword>
<keyword evidence="6" id="KW-0687">Ribonucleoprotein</keyword>
<evidence type="ECO:0000256" key="5">
    <source>
        <dbReference type="ARBA" id="ARBA00023128"/>
    </source>
</evidence>
<keyword evidence="5" id="KW-0496">Mitochondrion</keyword>
<evidence type="ECO:0000256" key="4">
    <source>
        <dbReference type="ARBA" id="ARBA00022980"/>
    </source>
</evidence>
<dbReference type="AlphaFoldDB" id="A0A9P7AVQ4"/>
<name>A0A9P7AVQ4_9HELO</name>
<proteinExistence type="inferred from homology"/>
<gene>
    <name evidence="9" type="ORF">D0Z07_6830</name>
</gene>
<dbReference type="EMBL" id="VNKQ01000012">
    <property type="protein sequence ID" value="KAG0647742.1"/>
    <property type="molecule type" value="Genomic_DNA"/>
</dbReference>
<reference evidence="9" key="1">
    <citation type="submission" date="2019-07" db="EMBL/GenBank/DDBJ databases">
        <title>Hyphodiscus hymeniophilus genome sequencing and assembly.</title>
        <authorList>
            <person name="Kramer G."/>
            <person name="Nodwell J."/>
        </authorList>
    </citation>
    <scope>NUCLEOTIDE SEQUENCE</scope>
    <source>
        <strain evidence="9">ATCC 34498</strain>
    </source>
</reference>
<evidence type="ECO:0000256" key="3">
    <source>
        <dbReference type="ARBA" id="ARBA00022946"/>
    </source>
</evidence>
<comment type="caution">
    <text evidence="9">The sequence shown here is derived from an EMBL/GenBank/DDBJ whole genome shotgun (WGS) entry which is preliminary data.</text>
</comment>
<comment type="similarity">
    <text evidence="2">Belongs to the mitochondrion-specific ribosomal protein mL46 family.</text>
</comment>
<dbReference type="PANTHER" id="PTHR13124">
    <property type="entry name" value="39S RIBOSOMAL PROTEIN L46, MITOCHONDRIAL PRECURSOR-RELATED"/>
    <property type="match status" value="1"/>
</dbReference>
<dbReference type="GO" id="GO:0005762">
    <property type="term" value="C:mitochondrial large ribosomal subunit"/>
    <property type="evidence" value="ECO:0007669"/>
    <property type="project" value="TreeGrafter"/>
</dbReference>
<dbReference type="InterPro" id="IPR021757">
    <property type="entry name" value="Ribosomal_mL46_N"/>
</dbReference>
<dbReference type="CDD" id="cd04661">
    <property type="entry name" value="NUDIX_MRP_L46"/>
    <property type="match status" value="1"/>
</dbReference>
<evidence type="ECO:0000313" key="9">
    <source>
        <dbReference type="EMBL" id="KAG0647742.1"/>
    </source>
</evidence>
<organism evidence="9 10">
    <name type="scientific">Hyphodiscus hymeniophilus</name>
    <dbReference type="NCBI Taxonomy" id="353542"/>
    <lineage>
        <taxon>Eukaryota</taxon>
        <taxon>Fungi</taxon>
        <taxon>Dikarya</taxon>
        <taxon>Ascomycota</taxon>
        <taxon>Pezizomycotina</taxon>
        <taxon>Leotiomycetes</taxon>
        <taxon>Helotiales</taxon>
        <taxon>Hyphodiscaceae</taxon>
        <taxon>Hyphodiscus</taxon>
    </lineage>
</organism>
<dbReference type="PANTHER" id="PTHR13124:SF12">
    <property type="entry name" value="LARGE RIBOSOMAL SUBUNIT PROTEIN ML46"/>
    <property type="match status" value="1"/>
</dbReference>
<keyword evidence="10" id="KW-1185">Reference proteome</keyword>
<comment type="subcellular location">
    <subcellularLocation>
        <location evidence="1">Mitochondrion</location>
    </subcellularLocation>
</comment>
<evidence type="ECO:0000256" key="7">
    <source>
        <dbReference type="ARBA" id="ARBA00035190"/>
    </source>
</evidence>
<dbReference type="InterPro" id="IPR033650">
    <property type="entry name" value="Ribosomal_mL46_NUDIX"/>
</dbReference>
<evidence type="ECO:0000313" key="10">
    <source>
        <dbReference type="Proteomes" id="UP000785200"/>
    </source>
</evidence>
<dbReference type="Proteomes" id="UP000785200">
    <property type="component" value="Unassembled WGS sequence"/>
</dbReference>
<dbReference type="Pfam" id="PF11788">
    <property type="entry name" value="MRP-L46"/>
    <property type="match status" value="1"/>
</dbReference>
<evidence type="ECO:0000259" key="8">
    <source>
        <dbReference type="Pfam" id="PF11788"/>
    </source>
</evidence>
<evidence type="ECO:0000256" key="1">
    <source>
        <dbReference type="ARBA" id="ARBA00004173"/>
    </source>
</evidence>
<keyword evidence="3" id="KW-0809">Transit peptide</keyword>
<protein>
    <recommendedName>
        <fullName evidence="7">Large ribosomal subunit protein mL46</fullName>
    </recommendedName>
</protein>